<evidence type="ECO:0008006" key="3">
    <source>
        <dbReference type="Google" id="ProtNLM"/>
    </source>
</evidence>
<keyword evidence="2" id="KW-1185">Reference proteome</keyword>
<dbReference type="RefSeq" id="WP_090222018.1">
    <property type="nucleotide sequence ID" value="NZ_FOZP01000001.1"/>
</dbReference>
<protein>
    <recommendedName>
        <fullName evidence="3">Copper chaperone CopZ</fullName>
    </recommendedName>
</protein>
<dbReference type="GO" id="GO:0046872">
    <property type="term" value="F:metal ion binding"/>
    <property type="evidence" value="ECO:0007669"/>
    <property type="project" value="InterPro"/>
</dbReference>
<accession>A0A1I6NQV1</accession>
<name>A0A1I6NQV1_9FLAO</name>
<dbReference type="STRING" id="593133.SAMN04488006_0412"/>
<organism evidence="1 2">
    <name type="scientific">Lutibacter maritimus</name>
    <dbReference type="NCBI Taxonomy" id="593133"/>
    <lineage>
        <taxon>Bacteria</taxon>
        <taxon>Pseudomonadati</taxon>
        <taxon>Bacteroidota</taxon>
        <taxon>Flavobacteriia</taxon>
        <taxon>Flavobacteriales</taxon>
        <taxon>Flavobacteriaceae</taxon>
        <taxon>Lutibacter</taxon>
    </lineage>
</organism>
<dbReference type="CDD" id="cd00371">
    <property type="entry name" value="HMA"/>
    <property type="match status" value="1"/>
</dbReference>
<dbReference type="EMBL" id="FOZP01000001">
    <property type="protein sequence ID" value="SFS30264.1"/>
    <property type="molecule type" value="Genomic_DNA"/>
</dbReference>
<dbReference type="OrthoDB" id="982897at2"/>
<gene>
    <name evidence="1" type="ORF">SAMN04488006_0412</name>
</gene>
<dbReference type="Proteomes" id="UP000199312">
    <property type="component" value="Unassembled WGS sequence"/>
</dbReference>
<dbReference type="InterPro" id="IPR006121">
    <property type="entry name" value="HMA_dom"/>
</dbReference>
<evidence type="ECO:0000313" key="1">
    <source>
        <dbReference type="EMBL" id="SFS30264.1"/>
    </source>
</evidence>
<dbReference type="AlphaFoldDB" id="A0A1I6NQV1"/>
<reference evidence="2" key="1">
    <citation type="submission" date="2016-10" db="EMBL/GenBank/DDBJ databases">
        <authorList>
            <person name="Varghese N."/>
            <person name="Submissions S."/>
        </authorList>
    </citation>
    <scope>NUCLEOTIDE SEQUENCE [LARGE SCALE GENOMIC DNA]</scope>
    <source>
        <strain evidence="2">DSM 24450</strain>
    </source>
</reference>
<sequence length="86" mass="9573">MSLESDNVIPDNRGKIFGTNAKNHQDLMKIKNAILHIAGVKDVIIDEDKFPREFTIHTKAIVSVKEIEDAVNSVGFHAIPKSSFDL</sequence>
<proteinExistence type="predicted"/>
<evidence type="ECO:0000313" key="2">
    <source>
        <dbReference type="Proteomes" id="UP000199312"/>
    </source>
</evidence>